<gene>
    <name evidence="9" type="ORF">JTE90_004554</name>
</gene>
<dbReference type="Gene3D" id="3.30.710.10">
    <property type="entry name" value="Potassium Channel Kv1.1, Chain A"/>
    <property type="match status" value="1"/>
</dbReference>
<protein>
    <recommendedName>
        <fullName evidence="2">Kelch-like protein diablo</fullName>
    </recommendedName>
</protein>
<evidence type="ECO:0000256" key="6">
    <source>
        <dbReference type="ARBA" id="ARBA00023203"/>
    </source>
</evidence>
<keyword evidence="5" id="KW-0833">Ubl conjugation pathway</keyword>
<evidence type="ECO:0000256" key="3">
    <source>
        <dbReference type="ARBA" id="ARBA00022441"/>
    </source>
</evidence>
<dbReference type="AlphaFoldDB" id="A0AAV6UJU2"/>
<evidence type="ECO:0000259" key="8">
    <source>
        <dbReference type="PROSITE" id="PS50097"/>
    </source>
</evidence>
<evidence type="ECO:0000313" key="9">
    <source>
        <dbReference type="EMBL" id="KAG8184382.1"/>
    </source>
</evidence>
<reference evidence="9 10" key="1">
    <citation type="journal article" date="2022" name="Nat. Ecol. Evol.">
        <title>A masculinizing supergene underlies an exaggerated male reproductive morph in a spider.</title>
        <authorList>
            <person name="Hendrickx F."/>
            <person name="De Corte Z."/>
            <person name="Sonet G."/>
            <person name="Van Belleghem S.M."/>
            <person name="Kostlbacher S."/>
            <person name="Vangestel C."/>
        </authorList>
    </citation>
    <scope>NUCLEOTIDE SEQUENCE [LARGE SCALE GENOMIC DNA]</scope>
    <source>
        <strain evidence="9">W744_W776</strain>
    </source>
</reference>
<dbReference type="Proteomes" id="UP000827092">
    <property type="component" value="Unassembled WGS sequence"/>
</dbReference>
<dbReference type="PROSITE" id="PS50097">
    <property type="entry name" value="BTB"/>
    <property type="match status" value="1"/>
</dbReference>
<accession>A0AAV6UJU2</accession>
<keyword evidence="3" id="KW-0880">Kelch repeat</keyword>
<dbReference type="Gene3D" id="2.120.10.80">
    <property type="entry name" value="Kelch-type beta propeller"/>
    <property type="match status" value="2"/>
</dbReference>
<evidence type="ECO:0000256" key="5">
    <source>
        <dbReference type="ARBA" id="ARBA00022786"/>
    </source>
</evidence>
<dbReference type="SMART" id="SM00612">
    <property type="entry name" value="Kelch"/>
    <property type="match status" value="6"/>
</dbReference>
<comment type="function">
    <text evidence="7">Probable substrate-specific adapter of an E3 ubiquitin-protein ligase complex which mediates the ubiquitination and subsequent proteasomal degradation of target proteins. May have a role in synapse differentiation and growth.</text>
</comment>
<dbReference type="PRINTS" id="PR00501">
    <property type="entry name" value="KELCHREPEAT"/>
</dbReference>
<dbReference type="SMART" id="SM00225">
    <property type="entry name" value="BTB"/>
    <property type="match status" value="1"/>
</dbReference>
<dbReference type="InterPro" id="IPR015915">
    <property type="entry name" value="Kelch-typ_b-propeller"/>
</dbReference>
<dbReference type="InterPro" id="IPR011043">
    <property type="entry name" value="Gal_Oxase/kelch_b-propeller"/>
</dbReference>
<keyword evidence="4" id="KW-0677">Repeat</keyword>
<feature type="domain" description="BTB" evidence="8">
    <location>
        <begin position="22"/>
        <end position="90"/>
    </location>
</feature>
<dbReference type="Pfam" id="PF00651">
    <property type="entry name" value="BTB"/>
    <property type="match status" value="1"/>
</dbReference>
<name>A0AAV6UJU2_9ARAC</name>
<dbReference type="Gene3D" id="1.25.40.420">
    <property type="match status" value="1"/>
</dbReference>
<dbReference type="PANTHER" id="PTHR24412:SF172">
    <property type="entry name" value="KELCH-LIKE PROTEIN 10"/>
    <property type="match status" value="1"/>
</dbReference>
<dbReference type="SMART" id="SM00875">
    <property type="entry name" value="BACK"/>
    <property type="match status" value="1"/>
</dbReference>
<dbReference type="SUPFAM" id="SSF54695">
    <property type="entry name" value="POZ domain"/>
    <property type="match status" value="1"/>
</dbReference>
<dbReference type="InterPro" id="IPR017096">
    <property type="entry name" value="BTB-kelch_protein"/>
</dbReference>
<dbReference type="InterPro" id="IPR011333">
    <property type="entry name" value="SKP1/BTB/POZ_sf"/>
</dbReference>
<dbReference type="FunFam" id="1.25.40.420:FF:000001">
    <property type="entry name" value="Kelch-like family member 12"/>
    <property type="match status" value="1"/>
</dbReference>
<dbReference type="EMBL" id="JAFNEN010000374">
    <property type="protein sequence ID" value="KAG8184382.1"/>
    <property type="molecule type" value="Genomic_DNA"/>
</dbReference>
<dbReference type="InterPro" id="IPR006652">
    <property type="entry name" value="Kelch_1"/>
</dbReference>
<dbReference type="InterPro" id="IPR011705">
    <property type="entry name" value="BACK"/>
</dbReference>
<keyword evidence="6" id="KW-0009">Actin-binding</keyword>
<organism evidence="9 10">
    <name type="scientific">Oedothorax gibbosus</name>
    <dbReference type="NCBI Taxonomy" id="931172"/>
    <lineage>
        <taxon>Eukaryota</taxon>
        <taxon>Metazoa</taxon>
        <taxon>Ecdysozoa</taxon>
        <taxon>Arthropoda</taxon>
        <taxon>Chelicerata</taxon>
        <taxon>Arachnida</taxon>
        <taxon>Araneae</taxon>
        <taxon>Araneomorphae</taxon>
        <taxon>Entelegynae</taxon>
        <taxon>Araneoidea</taxon>
        <taxon>Linyphiidae</taxon>
        <taxon>Erigoninae</taxon>
        <taxon>Oedothorax</taxon>
    </lineage>
</organism>
<dbReference type="SUPFAM" id="SSF50965">
    <property type="entry name" value="Galactose oxidase, central domain"/>
    <property type="match status" value="1"/>
</dbReference>
<evidence type="ECO:0000256" key="2">
    <source>
        <dbReference type="ARBA" id="ARBA00013699"/>
    </source>
</evidence>
<evidence type="ECO:0000256" key="7">
    <source>
        <dbReference type="ARBA" id="ARBA00043912"/>
    </source>
</evidence>
<comment type="pathway">
    <text evidence="1">Protein modification; protein ubiquitination.</text>
</comment>
<evidence type="ECO:0000256" key="1">
    <source>
        <dbReference type="ARBA" id="ARBA00004906"/>
    </source>
</evidence>
<comment type="caution">
    <text evidence="9">The sequence shown here is derived from an EMBL/GenBank/DDBJ whole genome shotgun (WGS) entry which is preliminary data.</text>
</comment>
<dbReference type="InterPro" id="IPR000210">
    <property type="entry name" value="BTB/POZ_dom"/>
</dbReference>
<evidence type="ECO:0000256" key="4">
    <source>
        <dbReference type="ARBA" id="ARBA00022737"/>
    </source>
</evidence>
<dbReference type="PANTHER" id="PTHR24412">
    <property type="entry name" value="KELCH PROTEIN"/>
    <property type="match status" value="1"/>
</dbReference>
<dbReference type="GO" id="GO:0003779">
    <property type="term" value="F:actin binding"/>
    <property type="evidence" value="ECO:0007669"/>
    <property type="project" value="UniProtKB-KW"/>
</dbReference>
<dbReference type="Pfam" id="PF24681">
    <property type="entry name" value="Kelch_KLHDC2_KLHL20_DRC7"/>
    <property type="match status" value="1"/>
</dbReference>
<dbReference type="Pfam" id="PF01344">
    <property type="entry name" value="Kelch_1"/>
    <property type="match status" value="2"/>
</dbReference>
<dbReference type="PIRSF" id="PIRSF037037">
    <property type="entry name" value="Kelch-like_protein_gigaxonin"/>
    <property type="match status" value="1"/>
</dbReference>
<dbReference type="Pfam" id="PF07707">
    <property type="entry name" value="BACK"/>
    <property type="match status" value="1"/>
</dbReference>
<evidence type="ECO:0000313" key="10">
    <source>
        <dbReference type="Proteomes" id="UP000827092"/>
    </source>
</evidence>
<sequence>MGGSNKLKKNIFKEMLDNEEFTNLTLVTEDGGRFNVHLEVLFSKSLYINRLLEAASDDIMGQEIIIPGISKDILKTIINFIYTEDLFTNDENVQSLTDAALQLEVSDVVQLCQLRMGENLTVDNCLFRYNFAVQNGYTGLRELTKEFIIANFEKVQSRDDYCKLQLEDLESILFCDSLNIKNEESVYYALMKWVDKDQSNRTIYLPNLLLAVRIGLCSYTFFNQQICLNALITNNQECHTFMYHARQLFADMQKANGDQQVAPPIDASHPFLKPRVPHEIIFAMGGWSQGSATNVMETYDCKTKRWFLTYGDNIPRAYHGMVWHQGKIYVIGGFDGHQCFNSVRSFDPVTQTWEECGCMQVQRCYVSCVSLGDYVYAMGGYNGRRRNNSCERFDPATNQWTLIANMNAVRSDANAAVNDGKIYIAGGFNGEHVLNSAEVYDPATNEWTDINNMQSQRSGVKVVAYRSNVYAIGGFNGSDRLATVERFDIHTHTWHYVSSMLGPRSNFATAIVDDCIYVVGGFNGISTVSSAEMYDPSTNTWSAVTELNLNRSALAACTVSNIPTATEYTFLGMQN</sequence>
<proteinExistence type="predicted"/>
<keyword evidence="10" id="KW-1185">Reference proteome</keyword>